<name>A0A9D5X636_9ACTN</name>
<evidence type="ECO:0000313" key="1">
    <source>
        <dbReference type="EMBL" id="MBF4802990.1"/>
    </source>
</evidence>
<comment type="caution">
    <text evidence="1">The sequence shown here is derived from an EMBL/GenBank/DDBJ whole genome shotgun (WGS) entry which is preliminary data.</text>
</comment>
<evidence type="ECO:0000313" key="2">
    <source>
        <dbReference type="Proteomes" id="UP000787322"/>
    </source>
</evidence>
<dbReference type="AlphaFoldDB" id="A0A9D5X636"/>
<gene>
    <name evidence="1" type="ORF">HXK24_04100</name>
</gene>
<organism evidence="1 2">
    <name type="scientific">Lancefieldella parvula</name>
    <dbReference type="NCBI Taxonomy" id="1382"/>
    <lineage>
        <taxon>Bacteria</taxon>
        <taxon>Bacillati</taxon>
        <taxon>Actinomycetota</taxon>
        <taxon>Coriobacteriia</taxon>
        <taxon>Coriobacteriales</taxon>
        <taxon>Atopobiaceae</taxon>
        <taxon>Lancefieldella</taxon>
    </lineage>
</organism>
<sequence>MILVVTEKNDAAQQIARLLSESGKPETDKVYNTPVYRFRRGGEDHVAIG</sequence>
<dbReference type="EMBL" id="JABZGU010000083">
    <property type="protein sequence ID" value="MBF4802990.1"/>
    <property type="molecule type" value="Genomic_DNA"/>
</dbReference>
<reference evidence="1" key="1">
    <citation type="submission" date="2020-04" db="EMBL/GenBank/DDBJ databases">
        <title>Deep metagenomics examines the oral microbiome during advanced dental caries in children, revealing novel taxa and co-occurrences with host molecules.</title>
        <authorList>
            <person name="Baker J.L."/>
            <person name="Morton J.T."/>
            <person name="Dinis M."/>
            <person name="Alvarez R."/>
            <person name="Tran N.C."/>
            <person name="Knight R."/>
            <person name="Edlund A."/>
        </authorList>
    </citation>
    <scope>NUCLEOTIDE SEQUENCE</scope>
    <source>
        <strain evidence="1">JCVI_3_bin.11</strain>
    </source>
</reference>
<protein>
    <submittedName>
        <fullName evidence="1">Uncharacterized protein</fullName>
    </submittedName>
</protein>
<feature type="non-terminal residue" evidence="1">
    <location>
        <position position="49"/>
    </location>
</feature>
<accession>A0A9D5X636</accession>
<dbReference type="Proteomes" id="UP000787322">
    <property type="component" value="Unassembled WGS sequence"/>
</dbReference>
<proteinExistence type="predicted"/>